<dbReference type="AlphaFoldDB" id="A0AAV9V521"/>
<dbReference type="EMBL" id="JAVHNQ010000002">
    <property type="protein sequence ID" value="KAK6354937.1"/>
    <property type="molecule type" value="Genomic_DNA"/>
</dbReference>
<dbReference type="SMART" id="SM00672">
    <property type="entry name" value="CAP10"/>
    <property type="match status" value="1"/>
</dbReference>
<accession>A0AAV9V521</accession>
<sequence length="764" mass="87207">MALISVVAFLTLAPLMIPDSGMALGLSNIVFQSMTYVLLEDITLGSGRDSKNIPGVAAPDVRSLSGSGYLRAAVGSTVGLVLLSAYFEKPLDDYALKSNPGYSLMKILAMGALGGFRWLCLPLLVSRLSSPSGSLVDLAVTLVASQWVMSTSPFQFLGTVGSLILISFHFIGTPNGREGGLSQVFGPTRMLIASIFILLIITWCLFSALPAQSAKAASMTPEPEPPAESAPPSHVHPIKHLMDKSTKEFEEMRQRQSTSLRDAVRNYWKRYKMPPPPNFDKWYEFAVSRNSALIDEYDTIYHQIRPFWGMPPKMIRERAREALGFKQAFMRLSIRKGEVIDAQDAEDWQREATIGMIQSFQKWIPDMDLAFNLHDEPRVVVPSEEMSIFLARSRKIDWLESPKNKFTGFPKPEKAKVPETDGTRFNEFAHQPIWSNSKLSCPPGTPARDPLEETPDATDQYSMSPIGFITNRTASTEVCLQPSLRYRHGFFQRPNAYHVTHNLVPIFSQSKVSCYNDIVYPSPWYWAGKVSYNGKFDRPWEEKQDLLYWRGSTTGGFSRRSGWKHQHRQRVVKHLNARKATSHIFESIGSGESARWKLKTCRREDLKELIDVNFSHIGQCDDKDCDEQKAFFKPTAMVEQQDAWKYKYLLDIDGNAFSGRFYAFLLSNSAVFKMALFREWHEEWLVPWVHYVPLTLDMSESIEVLRYFTKEKEGAEAIKRVADQGRYWAQKVLRKEDFEVWFFRLLLEYGRVIDDNREIIGYDV</sequence>
<keyword evidence="3" id="KW-0732">Signal</keyword>
<evidence type="ECO:0000313" key="5">
    <source>
        <dbReference type="EMBL" id="KAK6354937.1"/>
    </source>
</evidence>
<keyword evidence="2" id="KW-0472">Membrane</keyword>
<reference evidence="5 6" key="1">
    <citation type="submission" date="2019-10" db="EMBL/GenBank/DDBJ databases">
        <authorList>
            <person name="Palmer J.M."/>
        </authorList>
    </citation>
    <scope>NUCLEOTIDE SEQUENCE [LARGE SCALE GENOMIC DNA]</scope>
    <source>
        <strain evidence="5 6">TWF696</strain>
    </source>
</reference>
<dbReference type="InterPro" id="IPR051091">
    <property type="entry name" value="O-Glucosyltr/Glycosyltrsf_90"/>
</dbReference>
<evidence type="ECO:0000256" key="3">
    <source>
        <dbReference type="SAM" id="SignalP"/>
    </source>
</evidence>
<feature type="transmembrane region" description="Helical" evidence="2">
    <location>
        <begin position="107"/>
        <end position="125"/>
    </location>
</feature>
<feature type="region of interest" description="Disordered" evidence="1">
    <location>
        <begin position="217"/>
        <end position="237"/>
    </location>
</feature>
<gene>
    <name evidence="5" type="primary">CAP10</name>
    <name evidence="5" type="ORF">TWF696_004065</name>
</gene>
<keyword evidence="6" id="KW-1185">Reference proteome</keyword>
<proteinExistence type="predicted"/>
<feature type="transmembrane region" description="Helical" evidence="2">
    <location>
        <begin position="154"/>
        <end position="171"/>
    </location>
</feature>
<dbReference type="Pfam" id="PF05686">
    <property type="entry name" value="Glyco_transf_90"/>
    <property type="match status" value="1"/>
</dbReference>
<dbReference type="Proteomes" id="UP001375240">
    <property type="component" value="Unassembled WGS sequence"/>
</dbReference>
<evidence type="ECO:0000256" key="1">
    <source>
        <dbReference type="SAM" id="MobiDB-lite"/>
    </source>
</evidence>
<keyword evidence="2" id="KW-0812">Transmembrane</keyword>
<evidence type="ECO:0000256" key="2">
    <source>
        <dbReference type="SAM" id="Phobius"/>
    </source>
</evidence>
<evidence type="ECO:0000259" key="4">
    <source>
        <dbReference type="SMART" id="SM00672"/>
    </source>
</evidence>
<protein>
    <submittedName>
        <fullName evidence="5">Capsule-associated protein CAP1</fullName>
    </submittedName>
</protein>
<feature type="transmembrane region" description="Helical" evidence="2">
    <location>
        <begin position="191"/>
        <end position="209"/>
    </location>
</feature>
<name>A0AAV9V521_9PEZI</name>
<comment type="caution">
    <text evidence="5">The sequence shown here is derived from an EMBL/GenBank/DDBJ whole genome shotgun (WGS) entry which is preliminary data.</text>
</comment>
<feature type="domain" description="Glycosyl transferase CAP10" evidence="4">
    <location>
        <begin position="463"/>
        <end position="756"/>
    </location>
</feature>
<feature type="transmembrane region" description="Helical" evidence="2">
    <location>
        <begin position="69"/>
        <end position="87"/>
    </location>
</feature>
<evidence type="ECO:0000313" key="6">
    <source>
        <dbReference type="Proteomes" id="UP001375240"/>
    </source>
</evidence>
<feature type="signal peptide" evidence="3">
    <location>
        <begin position="1"/>
        <end position="23"/>
    </location>
</feature>
<dbReference type="InterPro" id="IPR006598">
    <property type="entry name" value="CAP10"/>
</dbReference>
<dbReference type="PANTHER" id="PTHR12203">
    <property type="entry name" value="KDEL LYS-ASP-GLU-LEU CONTAINING - RELATED"/>
    <property type="match status" value="1"/>
</dbReference>
<dbReference type="PANTHER" id="PTHR12203:SF104">
    <property type="entry name" value="PROTEIN CAP1, PUTATIVE (AFU_ORTHOLOGUE AFUA_1G05595)-RELATED"/>
    <property type="match status" value="1"/>
</dbReference>
<organism evidence="5 6">
    <name type="scientific">Orbilia brochopaga</name>
    <dbReference type="NCBI Taxonomy" id="3140254"/>
    <lineage>
        <taxon>Eukaryota</taxon>
        <taxon>Fungi</taxon>
        <taxon>Dikarya</taxon>
        <taxon>Ascomycota</taxon>
        <taxon>Pezizomycotina</taxon>
        <taxon>Orbiliomycetes</taxon>
        <taxon>Orbiliales</taxon>
        <taxon>Orbiliaceae</taxon>
        <taxon>Orbilia</taxon>
    </lineage>
</organism>
<feature type="chain" id="PRO_5043776740" evidence="3">
    <location>
        <begin position="24"/>
        <end position="764"/>
    </location>
</feature>
<keyword evidence="2" id="KW-1133">Transmembrane helix</keyword>